<dbReference type="Proteomes" id="UP000242715">
    <property type="component" value="Unassembled WGS sequence"/>
</dbReference>
<gene>
    <name evidence="1" type="ORF">TSUD_58930</name>
</gene>
<dbReference type="EMBL" id="DF973388">
    <property type="protein sequence ID" value="GAU29127.1"/>
    <property type="molecule type" value="Genomic_DNA"/>
</dbReference>
<reference evidence="2" key="1">
    <citation type="journal article" date="2017" name="Front. Plant Sci.">
        <title>Climate Clever Clovers: New Paradigm to Reduce the Environmental Footprint of Ruminants by Breeding Low Methanogenic Forages Utilizing Haplotype Variation.</title>
        <authorList>
            <person name="Kaur P."/>
            <person name="Appels R."/>
            <person name="Bayer P.E."/>
            <person name="Keeble-Gagnere G."/>
            <person name="Wang J."/>
            <person name="Hirakawa H."/>
            <person name="Shirasawa K."/>
            <person name="Vercoe P."/>
            <person name="Stefanova K."/>
            <person name="Durmic Z."/>
            <person name="Nichols P."/>
            <person name="Revell C."/>
            <person name="Isobe S.N."/>
            <person name="Edwards D."/>
            <person name="Erskine W."/>
        </authorList>
    </citation>
    <scope>NUCLEOTIDE SEQUENCE [LARGE SCALE GENOMIC DNA]</scope>
    <source>
        <strain evidence="2">cv. Daliak</strain>
    </source>
</reference>
<evidence type="ECO:0000313" key="1">
    <source>
        <dbReference type="EMBL" id="GAU29127.1"/>
    </source>
</evidence>
<organism evidence="1 2">
    <name type="scientific">Trifolium subterraneum</name>
    <name type="common">Subterranean clover</name>
    <dbReference type="NCBI Taxonomy" id="3900"/>
    <lineage>
        <taxon>Eukaryota</taxon>
        <taxon>Viridiplantae</taxon>
        <taxon>Streptophyta</taxon>
        <taxon>Embryophyta</taxon>
        <taxon>Tracheophyta</taxon>
        <taxon>Spermatophyta</taxon>
        <taxon>Magnoliopsida</taxon>
        <taxon>eudicotyledons</taxon>
        <taxon>Gunneridae</taxon>
        <taxon>Pentapetalae</taxon>
        <taxon>rosids</taxon>
        <taxon>fabids</taxon>
        <taxon>Fabales</taxon>
        <taxon>Fabaceae</taxon>
        <taxon>Papilionoideae</taxon>
        <taxon>50 kb inversion clade</taxon>
        <taxon>NPAAA clade</taxon>
        <taxon>Hologalegina</taxon>
        <taxon>IRL clade</taxon>
        <taxon>Trifolieae</taxon>
        <taxon>Trifolium</taxon>
    </lineage>
</organism>
<sequence length="89" mass="10049">MTKNENVEILKNHDSGFFAWGAAVFALDEKHTQGRSSLLDFLPKAKIFRPRQKRARTGAVFFAVLLDERTPPCTLFEALSHQPHLASPK</sequence>
<dbReference type="AlphaFoldDB" id="A0A2Z6NHD3"/>
<keyword evidence="2" id="KW-1185">Reference proteome</keyword>
<evidence type="ECO:0000313" key="2">
    <source>
        <dbReference type="Proteomes" id="UP000242715"/>
    </source>
</evidence>
<protein>
    <submittedName>
        <fullName evidence="1">Uncharacterized protein</fullName>
    </submittedName>
</protein>
<name>A0A2Z6NHD3_TRISU</name>
<accession>A0A2Z6NHD3</accession>
<proteinExistence type="predicted"/>